<gene>
    <name evidence="1" type="ORF">CSA56_16925</name>
</gene>
<dbReference type="EMBL" id="PDSK01000123">
    <property type="protein sequence ID" value="PIE31931.1"/>
    <property type="molecule type" value="Genomic_DNA"/>
</dbReference>
<evidence type="ECO:0000313" key="1">
    <source>
        <dbReference type="EMBL" id="PIE31931.1"/>
    </source>
</evidence>
<name>A0A2G6K8E5_9BACT</name>
<accession>A0A2G6K8E5</accession>
<organism evidence="1 2">
    <name type="scientific">candidate division KSB3 bacterium</name>
    <dbReference type="NCBI Taxonomy" id="2044937"/>
    <lineage>
        <taxon>Bacteria</taxon>
        <taxon>candidate division KSB3</taxon>
    </lineage>
</organism>
<comment type="caution">
    <text evidence="1">The sequence shown here is derived from an EMBL/GenBank/DDBJ whole genome shotgun (WGS) entry which is preliminary data.</text>
</comment>
<protein>
    <submittedName>
        <fullName evidence="1">Uncharacterized protein</fullName>
    </submittedName>
</protein>
<evidence type="ECO:0000313" key="2">
    <source>
        <dbReference type="Proteomes" id="UP000230821"/>
    </source>
</evidence>
<reference evidence="1 2" key="1">
    <citation type="submission" date="2017-10" db="EMBL/GenBank/DDBJ databases">
        <title>Novel microbial diversity and functional potential in the marine mammal oral microbiome.</title>
        <authorList>
            <person name="Dudek N.K."/>
            <person name="Sun C.L."/>
            <person name="Burstein D."/>
            <person name="Kantor R.S."/>
            <person name="Aliaga Goltsman D.S."/>
            <person name="Bik E.M."/>
            <person name="Thomas B.C."/>
            <person name="Banfield J.F."/>
            <person name="Relman D.A."/>
        </authorList>
    </citation>
    <scope>NUCLEOTIDE SEQUENCE [LARGE SCALE GENOMIC DNA]</scope>
    <source>
        <strain evidence="1">DOLJORAL78_47_16</strain>
    </source>
</reference>
<dbReference type="AlphaFoldDB" id="A0A2G6K8E5"/>
<proteinExistence type="predicted"/>
<dbReference type="Proteomes" id="UP000230821">
    <property type="component" value="Unassembled WGS sequence"/>
</dbReference>
<sequence>MQTLQDMYDMFWQKAVVAFRAGEYQLDRHLARRWNDRRRGLSLIIRSDKQVATRMVEMLEEYTLTN</sequence>